<organism evidence="3 4">
    <name type="scientific">Striga asiatica</name>
    <name type="common">Asiatic witchweed</name>
    <name type="synonym">Buchnera asiatica</name>
    <dbReference type="NCBI Taxonomy" id="4170"/>
    <lineage>
        <taxon>Eukaryota</taxon>
        <taxon>Viridiplantae</taxon>
        <taxon>Streptophyta</taxon>
        <taxon>Embryophyta</taxon>
        <taxon>Tracheophyta</taxon>
        <taxon>Spermatophyta</taxon>
        <taxon>Magnoliopsida</taxon>
        <taxon>eudicotyledons</taxon>
        <taxon>Gunneridae</taxon>
        <taxon>Pentapetalae</taxon>
        <taxon>asterids</taxon>
        <taxon>lamiids</taxon>
        <taxon>Lamiales</taxon>
        <taxon>Orobanchaceae</taxon>
        <taxon>Buchnereae</taxon>
        <taxon>Striga</taxon>
    </lineage>
</organism>
<keyword evidence="2" id="KW-0812">Transmembrane</keyword>
<dbReference type="PANTHER" id="PTHR34189:SF13">
    <property type="entry name" value="TRANSMEMBRANE PROTEIN"/>
    <property type="match status" value="1"/>
</dbReference>
<name>A0A5A7NZN3_STRAF</name>
<keyword evidence="2" id="KW-0472">Membrane</keyword>
<feature type="compositionally biased region" description="Basic and acidic residues" evidence="1">
    <location>
        <begin position="38"/>
        <end position="49"/>
    </location>
</feature>
<feature type="region of interest" description="Disordered" evidence="1">
    <location>
        <begin position="1"/>
        <end position="49"/>
    </location>
</feature>
<gene>
    <name evidence="3" type="ORF">STAS_01327</name>
</gene>
<evidence type="ECO:0000313" key="3">
    <source>
        <dbReference type="EMBL" id="GER25728.1"/>
    </source>
</evidence>
<keyword evidence="2" id="KW-1133">Transmembrane helix</keyword>
<evidence type="ECO:0000256" key="2">
    <source>
        <dbReference type="SAM" id="Phobius"/>
    </source>
</evidence>
<evidence type="ECO:0000256" key="1">
    <source>
        <dbReference type="SAM" id="MobiDB-lite"/>
    </source>
</evidence>
<dbReference type="Proteomes" id="UP000325081">
    <property type="component" value="Unassembled WGS sequence"/>
</dbReference>
<dbReference type="OrthoDB" id="759788at2759"/>
<dbReference type="EMBL" id="BKCP01000447">
    <property type="protein sequence ID" value="GER25728.1"/>
    <property type="molecule type" value="Genomic_DNA"/>
</dbReference>
<dbReference type="AlphaFoldDB" id="A0A5A7NZN3"/>
<comment type="caution">
    <text evidence="3">The sequence shown here is derived from an EMBL/GenBank/DDBJ whole genome shotgun (WGS) entry which is preliminary data.</text>
</comment>
<feature type="transmembrane region" description="Helical" evidence="2">
    <location>
        <begin position="57"/>
        <end position="75"/>
    </location>
</feature>
<sequence>MYRTSSSSRVFDELLSGTVKTPDSDLEQQQQKQQIPRNDSESELSKKDKNRVRSAEAAVHFIPLLLILCAAVLWFCSEPDSYSEVLSVENGVGAVVKKSPEKLDGVRKTTVHKSQQSARNCSVQGSNSELQSTFKKEFRPKAVIHKNDTEENERMLWRIRFSESRSGVYRRRLWLCVGVGRTSNLVEESGGKVHRIGYWVWSGIGSWKLELAYLGNGEIRDGTLYEVERKSECGNDAGRKSGDMELNALGIFEVQATRKRSWDS</sequence>
<proteinExistence type="predicted"/>
<keyword evidence="4" id="KW-1185">Reference proteome</keyword>
<protein>
    <submittedName>
        <fullName evidence="3">Transducin/WD40 repeat-like superfamily protein</fullName>
    </submittedName>
</protein>
<evidence type="ECO:0000313" key="4">
    <source>
        <dbReference type="Proteomes" id="UP000325081"/>
    </source>
</evidence>
<accession>A0A5A7NZN3</accession>
<dbReference type="PANTHER" id="PTHR34189">
    <property type="entry name" value="TRANSMEMBRANE PROTEIN"/>
    <property type="match status" value="1"/>
</dbReference>
<reference evidence="4" key="1">
    <citation type="journal article" date="2019" name="Curr. Biol.">
        <title>Genome Sequence of Striga asiatica Provides Insight into the Evolution of Plant Parasitism.</title>
        <authorList>
            <person name="Yoshida S."/>
            <person name="Kim S."/>
            <person name="Wafula E.K."/>
            <person name="Tanskanen J."/>
            <person name="Kim Y.M."/>
            <person name="Honaas L."/>
            <person name="Yang Z."/>
            <person name="Spallek T."/>
            <person name="Conn C.E."/>
            <person name="Ichihashi Y."/>
            <person name="Cheong K."/>
            <person name="Cui S."/>
            <person name="Der J.P."/>
            <person name="Gundlach H."/>
            <person name="Jiao Y."/>
            <person name="Hori C."/>
            <person name="Ishida J.K."/>
            <person name="Kasahara H."/>
            <person name="Kiba T."/>
            <person name="Kim M.S."/>
            <person name="Koo N."/>
            <person name="Laohavisit A."/>
            <person name="Lee Y.H."/>
            <person name="Lumba S."/>
            <person name="McCourt P."/>
            <person name="Mortimer J.C."/>
            <person name="Mutuku J.M."/>
            <person name="Nomura T."/>
            <person name="Sasaki-Sekimoto Y."/>
            <person name="Seto Y."/>
            <person name="Wang Y."/>
            <person name="Wakatake T."/>
            <person name="Sakakibara H."/>
            <person name="Demura T."/>
            <person name="Yamaguchi S."/>
            <person name="Yoneyama K."/>
            <person name="Manabe R.I."/>
            <person name="Nelson D.C."/>
            <person name="Schulman A.H."/>
            <person name="Timko M.P."/>
            <person name="dePamphilis C.W."/>
            <person name="Choi D."/>
            <person name="Shirasu K."/>
        </authorList>
    </citation>
    <scope>NUCLEOTIDE SEQUENCE [LARGE SCALE GENOMIC DNA]</scope>
    <source>
        <strain evidence="4">cv. UVA1</strain>
    </source>
</reference>